<dbReference type="EMBL" id="CP002339">
    <property type="protein sequence ID" value="AEF05652.1"/>
    <property type="molecule type" value="Genomic_DNA"/>
</dbReference>
<accession>F5Z6Y9</accession>
<organism evidence="2 3">
    <name type="scientific">Alteromonas naphthalenivorans</name>
    <dbReference type="NCBI Taxonomy" id="715451"/>
    <lineage>
        <taxon>Bacteria</taxon>
        <taxon>Pseudomonadati</taxon>
        <taxon>Pseudomonadota</taxon>
        <taxon>Gammaproteobacteria</taxon>
        <taxon>Alteromonadales</taxon>
        <taxon>Alteromonadaceae</taxon>
        <taxon>Alteromonas/Salinimonas group</taxon>
        <taxon>Alteromonas</taxon>
    </lineage>
</organism>
<dbReference type="Pfam" id="PF06834">
    <property type="entry name" value="TraU"/>
    <property type="match status" value="1"/>
</dbReference>
<feature type="signal peptide" evidence="1">
    <location>
        <begin position="1"/>
        <end position="21"/>
    </location>
</feature>
<dbReference type="eggNOG" id="ENOG502Z7HX">
    <property type="taxonomic scope" value="Bacteria"/>
</dbReference>
<protein>
    <recommendedName>
        <fullName evidence="4">TIGR03756 family integrating conjugative element protein</fullName>
    </recommendedName>
</protein>
<dbReference type="AlphaFoldDB" id="F5Z6Y9"/>
<dbReference type="InterPro" id="IPR026331">
    <property type="entry name" value="PFL_4710"/>
</dbReference>
<name>F5Z6Y9_ALTNA</name>
<feature type="chain" id="PRO_5015452095" description="TIGR03756 family integrating conjugative element protein" evidence="1">
    <location>
        <begin position="22"/>
        <end position="337"/>
    </location>
</feature>
<dbReference type="KEGG" id="alt:ambt_20805"/>
<dbReference type="InterPro" id="IPR009649">
    <property type="entry name" value="TraU"/>
</dbReference>
<proteinExistence type="predicted"/>
<keyword evidence="1" id="KW-0732">Signal</keyword>
<gene>
    <name evidence="2" type="ordered locus">ambt_20805</name>
</gene>
<dbReference type="Proteomes" id="UP000000683">
    <property type="component" value="Chromosome"/>
</dbReference>
<dbReference type="OrthoDB" id="8435546at2"/>
<dbReference type="HOGENOM" id="CLU_052140_0_0_6"/>
<dbReference type="NCBIfam" id="TIGR03756">
    <property type="entry name" value="conj_TIGR03756"/>
    <property type="match status" value="1"/>
</dbReference>
<reference evidence="2 3" key="1">
    <citation type="journal article" date="2011" name="J. Bacteriol.">
        <title>Complete genome sequence of the polycyclic aromatic hydrocarbon-degrading bacterium Alteromonas sp. strain SN2.</title>
        <authorList>
            <person name="Jin H.M."/>
            <person name="Jeong H."/>
            <person name="Moon E.J."/>
            <person name="Math R.K."/>
            <person name="Lee K."/>
            <person name="Kim H.J."/>
            <person name="Jeon C.O."/>
            <person name="Oh T.K."/>
            <person name="Kim J.F."/>
        </authorList>
    </citation>
    <scope>NUCLEOTIDE SEQUENCE [LARGE SCALE GENOMIC DNA]</scope>
    <source>
        <strain evidence="3">JCM 17741 / KACC 18427 / KCTC 11700BP / SN2</strain>
    </source>
</reference>
<evidence type="ECO:0000313" key="2">
    <source>
        <dbReference type="EMBL" id="AEF05652.1"/>
    </source>
</evidence>
<evidence type="ECO:0000256" key="1">
    <source>
        <dbReference type="SAM" id="SignalP"/>
    </source>
</evidence>
<evidence type="ECO:0008006" key="4">
    <source>
        <dbReference type="Google" id="ProtNLM"/>
    </source>
</evidence>
<sequence length="337" mass="37742">MNRLPVIVLSLLAVLSNPVRAFEAEPTRLTLSDITQSMTLDRSCLNYCITGVCVWLRCSIYECSIETSIRVRHYNPDLVVSVFDKPGDNPWEEAESIYGDIERQLTDSIVALFHGAEAGGGHRVEGGNTATDHSLRFKEVTAIGHPFSSITDFIGDSGYYCPSEAESFQPYLSSSLDALTWRLGIPELLYIHNLIPGRRVVGSGIQQQWGAVWPRTGFINQKDDTKASAVIAQRAGNIVTQTRQPHVYTALDGNDYNKTWLPGELIENDPDTGVWQMLAPKMDTQCYVFGENDVYRQAWSSGRIAHDNRYAFSLWRPYQCCEAQGAYLFTVPLEICI</sequence>
<dbReference type="RefSeq" id="WP_013786559.1">
    <property type="nucleotide sequence ID" value="NC_015554.1"/>
</dbReference>
<evidence type="ECO:0000313" key="3">
    <source>
        <dbReference type="Proteomes" id="UP000000683"/>
    </source>
</evidence>
<keyword evidence="3" id="KW-1185">Reference proteome</keyword>